<comment type="caution">
    <text evidence="1">The sequence shown here is derived from an EMBL/GenBank/DDBJ whole genome shotgun (WGS) entry which is preliminary data.</text>
</comment>
<evidence type="ECO:0000313" key="1">
    <source>
        <dbReference type="EMBL" id="RED52127.1"/>
    </source>
</evidence>
<organism evidence="1 2">
    <name type="scientific">Aestuariispira insulae</name>
    <dbReference type="NCBI Taxonomy" id="1461337"/>
    <lineage>
        <taxon>Bacteria</taxon>
        <taxon>Pseudomonadati</taxon>
        <taxon>Pseudomonadota</taxon>
        <taxon>Alphaproteobacteria</taxon>
        <taxon>Rhodospirillales</taxon>
        <taxon>Kiloniellaceae</taxon>
        <taxon>Aestuariispira</taxon>
    </lineage>
</organism>
<name>A0A3D9HRJ8_9PROT</name>
<dbReference type="Proteomes" id="UP000256845">
    <property type="component" value="Unassembled WGS sequence"/>
</dbReference>
<accession>A0A3D9HRJ8</accession>
<protein>
    <submittedName>
        <fullName evidence="1">Uncharacterized protein</fullName>
    </submittedName>
</protein>
<reference evidence="1 2" key="1">
    <citation type="submission" date="2018-07" db="EMBL/GenBank/DDBJ databases">
        <title>Genomic Encyclopedia of Type Strains, Phase III (KMG-III): the genomes of soil and plant-associated and newly described type strains.</title>
        <authorList>
            <person name="Whitman W."/>
        </authorList>
    </citation>
    <scope>NUCLEOTIDE SEQUENCE [LARGE SCALE GENOMIC DNA]</scope>
    <source>
        <strain evidence="1 2">CECT 8488</strain>
    </source>
</reference>
<keyword evidence="2" id="KW-1185">Reference proteome</keyword>
<dbReference type="EMBL" id="QRDW01000002">
    <property type="protein sequence ID" value="RED52127.1"/>
    <property type="molecule type" value="Genomic_DNA"/>
</dbReference>
<dbReference type="AlphaFoldDB" id="A0A3D9HRJ8"/>
<sequence length="186" mass="20570">MVPLIFLVAAGAQAQEKDSPQQEYMHDAIEMVKLGYGEYHGTHLRMSHFMTEEVTVAQAQALVRLVPSYNAFVGDLVATGLARFDGRVRGVRFGRRGSPVLEILLPHTQPGNGFPADKTGQETAGARRSADDLLIGFSKDDVREGKALRVQDALLVAELRQMFEGRLLADGFAYSARLRKVVVRWD</sequence>
<proteinExistence type="predicted"/>
<gene>
    <name evidence="1" type="ORF">DFP90_102145</name>
</gene>
<evidence type="ECO:0000313" key="2">
    <source>
        <dbReference type="Proteomes" id="UP000256845"/>
    </source>
</evidence>